<dbReference type="EMBL" id="CP060634">
    <property type="protein sequence ID" value="QNM07001.1"/>
    <property type="molecule type" value="Genomic_DNA"/>
</dbReference>
<dbReference type="KEGG" id="qdo:H9Q78_07155"/>
<dbReference type="RefSeq" id="WP_249304771.1">
    <property type="nucleotide sequence ID" value="NZ_CP060634.1"/>
</dbReference>
<dbReference type="SUPFAM" id="SSF53448">
    <property type="entry name" value="Nucleotide-diphospho-sugar transferases"/>
    <property type="match status" value="1"/>
</dbReference>
<dbReference type="InterPro" id="IPR050256">
    <property type="entry name" value="Glycosyltransferase_2"/>
</dbReference>
<sequence length="241" mass="27739">MADVLIVIPAYNEEKNIERVVDNLIFYYPQFDYVVVNDGSKDKTAEICRKKGYHLLDLPVNLGLAGGFQAGLKYAYRNHYQYAIQFDGDGQHRPEFIQAMRDKMDEGYDIVIGSRFVSEKKPRTMRMLGSSLISAAIRLTTGVRIKDPTSGMRMFSRRMMEEFALSLNYGPEPDTISYLLKQGAKVAEVQVKMDERIAGESYLNPVNAAKYMSKMLFSILLIQNFRKRDKRYRRKNGGDER</sequence>
<protein>
    <submittedName>
        <fullName evidence="2">Glycosyltransferase family 2 protein</fullName>
    </submittedName>
</protein>
<evidence type="ECO:0000313" key="2">
    <source>
        <dbReference type="EMBL" id="QNM07001.1"/>
    </source>
</evidence>
<dbReference type="Proteomes" id="UP000515823">
    <property type="component" value="Chromosome"/>
</dbReference>
<accession>A0A7G9G869</accession>
<dbReference type="InterPro" id="IPR029044">
    <property type="entry name" value="Nucleotide-diphossugar_trans"/>
</dbReference>
<dbReference type="PANTHER" id="PTHR48090">
    <property type="entry name" value="UNDECAPRENYL-PHOSPHATE 4-DEOXY-4-FORMAMIDO-L-ARABINOSE TRANSFERASE-RELATED"/>
    <property type="match status" value="1"/>
</dbReference>
<dbReference type="GO" id="GO:0016740">
    <property type="term" value="F:transferase activity"/>
    <property type="evidence" value="ECO:0007669"/>
    <property type="project" value="UniProtKB-KW"/>
</dbReference>
<name>A0A7G9G869_9FIRM</name>
<gene>
    <name evidence="2" type="ORF">H9Q78_07155</name>
</gene>
<reference evidence="2 3" key="1">
    <citation type="submission" date="2020-08" db="EMBL/GenBank/DDBJ databases">
        <authorList>
            <person name="Liu C."/>
            <person name="Sun Q."/>
        </authorList>
    </citation>
    <scope>NUCLEOTIDE SEQUENCE [LARGE SCALE GENOMIC DNA]</scope>
    <source>
        <strain evidence="2 3">NSJ-38</strain>
    </source>
</reference>
<dbReference type="AlphaFoldDB" id="A0A7G9G869"/>
<proteinExistence type="predicted"/>
<dbReference type="PANTHER" id="PTHR48090:SF7">
    <property type="entry name" value="RFBJ PROTEIN"/>
    <property type="match status" value="1"/>
</dbReference>
<organism evidence="2 3">
    <name type="scientific">Qiania dongpingensis</name>
    <dbReference type="NCBI Taxonomy" id="2763669"/>
    <lineage>
        <taxon>Bacteria</taxon>
        <taxon>Bacillati</taxon>
        <taxon>Bacillota</taxon>
        <taxon>Clostridia</taxon>
        <taxon>Lachnospirales</taxon>
        <taxon>Lachnospiraceae</taxon>
        <taxon>Qiania</taxon>
    </lineage>
</organism>
<feature type="domain" description="Glycosyltransferase 2-like" evidence="1">
    <location>
        <begin position="6"/>
        <end position="162"/>
    </location>
</feature>
<dbReference type="Gene3D" id="3.90.550.10">
    <property type="entry name" value="Spore Coat Polysaccharide Biosynthesis Protein SpsA, Chain A"/>
    <property type="match status" value="1"/>
</dbReference>
<keyword evidence="3" id="KW-1185">Reference proteome</keyword>
<dbReference type="CDD" id="cd04179">
    <property type="entry name" value="DPM_DPG-synthase_like"/>
    <property type="match status" value="1"/>
</dbReference>
<dbReference type="InterPro" id="IPR001173">
    <property type="entry name" value="Glyco_trans_2-like"/>
</dbReference>
<evidence type="ECO:0000259" key="1">
    <source>
        <dbReference type="Pfam" id="PF00535"/>
    </source>
</evidence>
<evidence type="ECO:0000313" key="3">
    <source>
        <dbReference type="Proteomes" id="UP000515823"/>
    </source>
</evidence>
<dbReference type="Pfam" id="PF00535">
    <property type="entry name" value="Glycos_transf_2"/>
    <property type="match status" value="1"/>
</dbReference>
<keyword evidence="2" id="KW-0808">Transferase</keyword>